<evidence type="ECO:0000313" key="3">
    <source>
        <dbReference type="Proteomes" id="UP000032214"/>
    </source>
</evidence>
<dbReference type="eggNOG" id="COG0719">
    <property type="taxonomic scope" value="Bacteria"/>
</dbReference>
<comment type="caution">
    <text evidence="2">The sequence shown here is derived from an EMBL/GenBank/DDBJ whole genome shotgun (WGS) entry which is preliminary data.</text>
</comment>
<dbReference type="AlphaFoldDB" id="A0A0D2K5S2"/>
<dbReference type="InterPro" id="IPR037284">
    <property type="entry name" value="SUF_FeS_clus_asmbl_SufBD_sf"/>
</dbReference>
<protein>
    <recommendedName>
        <fullName evidence="1">SUF system FeS cluster assembly SufBD core domain-containing protein</fullName>
    </recommendedName>
</protein>
<accession>A0A0D2K5S2</accession>
<dbReference type="Pfam" id="PF01458">
    <property type="entry name" value="SUFBD_core"/>
    <property type="match status" value="1"/>
</dbReference>
<name>A0A0D2K5S2_9BACT</name>
<evidence type="ECO:0000259" key="1">
    <source>
        <dbReference type="Pfam" id="PF01458"/>
    </source>
</evidence>
<evidence type="ECO:0000313" key="2">
    <source>
        <dbReference type="EMBL" id="KIX85597.1"/>
    </source>
</evidence>
<gene>
    <name evidence="2" type="ORF">J120_01415</name>
</gene>
<sequence>MALISLSTKVYHYIKWLYALKQVPIRPYVLHSIFTAPTNVLTSMHDFFSSIPTTQVDLDNASSCPAFLDASSNISLLFDHDWIKLIGDSCISSDVLITIAVDHSGTFYLKDLCVSANVDKSKIIIVVRSGVCATIIVDNYISVFPVTISNINVTLEHSANLIWVVDTDISNACIVLYQFNVSEYAHLSIIPALRVSASCAISYYIKLSHNSSYARVQGAYWVYQSGYLLLHTEQHHVSHHTTSNVSLYGCIQDKAAVWYDGSIIIDHQAFESNAHQENKNILLSDVARARSVPRLQVNTDSVQCGHGSAVGPLDADMVWLANARGISPDVARTMLLEGFISEPFLDLPSLLTQPLIQNLLKGFL</sequence>
<dbReference type="SUPFAM" id="SSF101960">
    <property type="entry name" value="Stabilizer of iron transporter SufD"/>
    <property type="match status" value="1"/>
</dbReference>
<dbReference type="InterPro" id="IPR055346">
    <property type="entry name" value="Fe-S_cluster_assembly_SufBD"/>
</dbReference>
<dbReference type="EMBL" id="ARQD01000001">
    <property type="protein sequence ID" value="KIX85597.1"/>
    <property type="molecule type" value="Genomic_DNA"/>
</dbReference>
<proteinExistence type="predicted"/>
<dbReference type="PANTHER" id="PTHR43575:SF1">
    <property type="entry name" value="PROTEIN ABCI7, CHLOROPLASTIC"/>
    <property type="match status" value="1"/>
</dbReference>
<dbReference type="GO" id="GO:0016226">
    <property type="term" value="P:iron-sulfur cluster assembly"/>
    <property type="evidence" value="ECO:0007669"/>
    <property type="project" value="InterPro"/>
</dbReference>
<keyword evidence="3" id="KW-1185">Reference proteome</keyword>
<dbReference type="STRING" id="1306947.J120_01415"/>
<dbReference type="Proteomes" id="UP000032214">
    <property type="component" value="Unassembled WGS sequence"/>
</dbReference>
<dbReference type="PANTHER" id="PTHR43575">
    <property type="entry name" value="PROTEIN ABCI7, CHLOROPLASTIC"/>
    <property type="match status" value="1"/>
</dbReference>
<organism evidence="2 3">
    <name type="scientific">candidate division TM6 bacterium JCVI TM6SC1</name>
    <dbReference type="NCBI Taxonomy" id="1306947"/>
    <lineage>
        <taxon>Bacteria</taxon>
        <taxon>Candidatus Babelota</taxon>
        <taxon>Vermiphilus</taxon>
    </lineage>
</organism>
<dbReference type="InterPro" id="IPR000825">
    <property type="entry name" value="SUF_FeS_clus_asmbl_SufBD_core"/>
</dbReference>
<reference evidence="2 3" key="1">
    <citation type="journal article" date="2013" name="Proc. Natl. Acad. Sci. U.S.A.">
        <title>Candidate phylum TM6 genome recovered from a hospital sink biofilm provides genomic insights into this uncultivated phylum.</title>
        <authorList>
            <person name="McLean J.S."/>
            <person name="Lombardo M.J."/>
            <person name="Badger J.H."/>
            <person name="Edlund A."/>
            <person name="Novotny M."/>
            <person name="Yee-Greenbaum J."/>
            <person name="Vyahhi N."/>
            <person name="Hall A.P."/>
            <person name="Yang Y."/>
            <person name="Dupont C.L."/>
            <person name="Ziegler M.G."/>
            <person name="Chitsaz H."/>
            <person name="Allen A.E."/>
            <person name="Yooseph S."/>
            <person name="Tesler G."/>
            <person name="Pevzner P.A."/>
            <person name="Friedman R.M."/>
            <person name="Nealson K.H."/>
            <person name="Venter J.C."/>
            <person name="Lasken R.S."/>
        </authorList>
    </citation>
    <scope>NUCLEOTIDE SEQUENCE [LARGE SCALE GENOMIC DNA]</scope>
    <source>
        <strain evidence="2 3">TM6SC1</strain>
    </source>
</reference>
<feature type="domain" description="SUF system FeS cluster assembly SufBD core" evidence="1">
    <location>
        <begin position="121"/>
        <end position="339"/>
    </location>
</feature>